<dbReference type="SUPFAM" id="SSF53448">
    <property type="entry name" value="Nucleotide-diphospho-sugar transferases"/>
    <property type="match status" value="1"/>
</dbReference>
<dbReference type="InterPro" id="IPR001173">
    <property type="entry name" value="Glyco_trans_2-like"/>
</dbReference>
<dbReference type="Proteomes" id="UP001256711">
    <property type="component" value="Unassembled WGS sequence"/>
</dbReference>
<gene>
    <name evidence="6" type="ORF">P7H43_02590</name>
</gene>
<feature type="domain" description="Glycosyltransferase 2-like" evidence="5">
    <location>
        <begin position="27"/>
        <end position="170"/>
    </location>
</feature>
<dbReference type="Pfam" id="PF00535">
    <property type="entry name" value="Glycos_transf_2"/>
    <property type="match status" value="1"/>
</dbReference>
<evidence type="ECO:0000256" key="4">
    <source>
        <dbReference type="ARBA" id="ARBA00022679"/>
    </source>
</evidence>
<dbReference type="EC" id="2.4.-.-" evidence="6"/>
<comment type="pathway">
    <text evidence="1">Cell wall biogenesis; cell wall polysaccharide biosynthesis.</text>
</comment>
<dbReference type="RefSeq" id="WP_311834985.1">
    <property type="nucleotide sequence ID" value="NZ_JARQBJ010000001.1"/>
</dbReference>
<evidence type="ECO:0000313" key="7">
    <source>
        <dbReference type="Proteomes" id="UP001256711"/>
    </source>
</evidence>
<comment type="caution">
    <text evidence="6">The sequence shown here is derived from an EMBL/GenBank/DDBJ whole genome shotgun (WGS) entry which is preliminary data.</text>
</comment>
<evidence type="ECO:0000259" key="5">
    <source>
        <dbReference type="Pfam" id="PF00535"/>
    </source>
</evidence>
<accession>A0AAW8TTZ4</accession>
<keyword evidence="3 6" id="KW-0328">Glycosyltransferase</keyword>
<dbReference type="AlphaFoldDB" id="A0AAW8TTZ4"/>
<sequence>MAFFLMGKKIYIVIVLYKQKWVDIPSRDCIENLVHRDAVEMLIYDNSPEEQTASFFEEQSVTYIHDSMNPGLASAYNQALSFAKDFEWLVLLDQDTKLSSSFFYEIAKVQPTDQVVSLVPQILSGNRQISPVFSNQYVSKKSIYPKEGSYSEIMAINSASVLRVGFLKEIGGFNEEFPLDFLDHWLYWKINDVGKKVQILPVKIQHSLSVLDYTTLKFTRYQSILAAERLFYGEYAVTLKKQHCRHLLKRALKQFLTVTNRRFWRCTIIEWWHLIGGKR</sequence>
<name>A0AAW8TTZ4_9ENTE</name>
<dbReference type="InterPro" id="IPR029044">
    <property type="entry name" value="Nucleotide-diphossugar_trans"/>
</dbReference>
<proteinExistence type="inferred from homology"/>
<evidence type="ECO:0000256" key="1">
    <source>
        <dbReference type="ARBA" id="ARBA00004776"/>
    </source>
</evidence>
<comment type="similarity">
    <text evidence="2">Belongs to the glycosyltransferase 2 family.</text>
</comment>
<dbReference type="EMBL" id="JARQBJ010000001">
    <property type="protein sequence ID" value="MDT2809383.1"/>
    <property type="molecule type" value="Genomic_DNA"/>
</dbReference>
<protein>
    <submittedName>
        <fullName evidence="6">Glycosyltransferase</fullName>
        <ecNumber evidence="6">2.4.-.-</ecNumber>
    </submittedName>
</protein>
<reference evidence="6" key="1">
    <citation type="submission" date="2023-03" db="EMBL/GenBank/DDBJ databases">
        <authorList>
            <person name="Shen W."/>
            <person name="Cai J."/>
        </authorList>
    </citation>
    <scope>NUCLEOTIDE SEQUENCE</scope>
    <source>
        <strain evidence="6">B226-2</strain>
    </source>
</reference>
<dbReference type="PANTHER" id="PTHR43179">
    <property type="entry name" value="RHAMNOSYLTRANSFERASE WBBL"/>
    <property type="match status" value="1"/>
</dbReference>
<evidence type="ECO:0000313" key="6">
    <source>
        <dbReference type="EMBL" id="MDT2809383.1"/>
    </source>
</evidence>
<dbReference type="GO" id="GO:0016757">
    <property type="term" value="F:glycosyltransferase activity"/>
    <property type="evidence" value="ECO:0007669"/>
    <property type="project" value="UniProtKB-KW"/>
</dbReference>
<evidence type="ECO:0000256" key="2">
    <source>
        <dbReference type="ARBA" id="ARBA00006739"/>
    </source>
</evidence>
<evidence type="ECO:0000256" key="3">
    <source>
        <dbReference type="ARBA" id="ARBA00022676"/>
    </source>
</evidence>
<organism evidence="6 7">
    <name type="scientific">Enterococcus asini</name>
    <dbReference type="NCBI Taxonomy" id="57732"/>
    <lineage>
        <taxon>Bacteria</taxon>
        <taxon>Bacillati</taxon>
        <taxon>Bacillota</taxon>
        <taxon>Bacilli</taxon>
        <taxon>Lactobacillales</taxon>
        <taxon>Enterococcaceae</taxon>
        <taxon>Enterococcus</taxon>
    </lineage>
</organism>
<dbReference type="Gene3D" id="3.90.550.10">
    <property type="entry name" value="Spore Coat Polysaccharide Biosynthesis Protein SpsA, Chain A"/>
    <property type="match status" value="1"/>
</dbReference>
<keyword evidence="4 6" id="KW-0808">Transferase</keyword>
<dbReference type="PANTHER" id="PTHR43179:SF12">
    <property type="entry name" value="GALACTOFURANOSYLTRANSFERASE GLFT2"/>
    <property type="match status" value="1"/>
</dbReference>